<organism evidence="2 3">
    <name type="scientific">Podospora aff. communis PSN243</name>
    <dbReference type="NCBI Taxonomy" id="3040156"/>
    <lineage>
        <taxon>Eukaryota</taxon>
        <taxon>Fungi</taxon>
        <taxon>Dikarya</taxon>
        <taxon>Ascomycota</taxon>
        <taxon>Pezizomycotina</taxon>
        <taxon>Sordariomycetes</taxon>
        <taxon>Sordariomycetidae</taxon>
        <taxon>Sordariales</taxon>
        <taxon>Podosporaceae</taxon>
        <taxon>Podospora</taxon>
    </lineage>
</organism>
<evidence type="ECO:0000313" key="3">
    <source>
        <dbReference type="Proteomes" id="UP001321760"/>
    </source>
</evidence>
<dbReference type="EMBL" id="MU865964">
    <property type="protein sequence ID" value="KAK4445561.1"/>
    <property type="molecule type" value="Genomic_DNA"/>
</dbReference>
<feature type="region of interest" description="Disordered" evidence="1">
    <location>
        <begin position="17"/>
        <end position="74"/>
    </location>
</feature>
<feature type="region of interest" description="Disordered" evidence="1">
    <location>
        <begin position="972"/>
        <end position="1020"/>
    </location>
</feature>
<gene>
    <name evidence="2" type="ORF">QBC34DRAFT_332929</name>
</gene>
<reference evidence="2" key="2">
    <citation type="submission" date="2023-05" db="EMBL/GenBank/DDBJ databases">
        <authorList>
            <consortium name="Lawrence Berkeley National Laboratory"/>
            <person name="Steindorff A."/>
            <person name="Hensen N."/>
            <person name="Bonometti L."/>
            <person name="Westerberg I."/>
            <person name="Brannstrom I.O."/>
            <person name="Guillou S."/>
            <person name="Cros-Aarteil S."/>
            <person name="Calhoun S."/>
            <person name="Haridas S."/>
            <person name="Kuo A."/>
            <person name="Mondo S."/>
            <person name="Pangilinan J."/>
            <person name="Riley R."/>
            <person name="Labutti K."/>
            <person name="Andreopoulos B."/>
            <person name="Lipzen A."/>
            <person name="Chen C."/>
            <person name="Yanf M."/>
            <person name="Daum C."/>
            <person name="Ng V."/>
            <person name="Clum A."/>
            <person name="Ohm R."/>
            <person name="Martin F."/>
            <person name="Silar P."/>
            <person name="Natvig D."/>
            <person name="Lalanne C."/>
            <person name="Gautier V."/>
            <person name="Ament-Velasquez S.L."/>
            <person name="Kruys A."/>
            <person name="Hutchinson M.I."/>
            <person name="Powell A.J."/>
            <person name="Barry K."/>
            <person name="Miller A.N."/>
            <person name="Grigoriev I.V."/>
            <person name="Debuchy R."/>
            <person name="Gladieux P."/>
            <person name="Thoren M.H."/>
            <person name="Johannesson H."/>
        </authorList>
    </citation>
    <scope>NUCLEOTIDE SEQUENCE</scope>
    <source>
        <strain evidence="2">PSN243</strain>
    </source>
</reference>
<feature type="region of interest" description="Disordered" evidence="1">
    <location>
        <begin position="108"/>
        <end position="127"/>
    </location>
</feature>
<evidence type="ECO:0000313" key="2">
    <source>
        <dbReference type="EMBL" id="KAK4445561.1"/>
    </source>
</evidence>
<feature type="compositionally biased region" description="Basic residues" evidence="1">
    <location>
        <begin position="988"/>
        <end position="998"/>
    </location>
</feature>
<keyword evidence="3" id="KW-1185">Reference proteome</keyword>
<feature type="region of interest" description="Disordered" evidence="1">
    <location>
        <begin position="1351"/>
        <end position="1384"/>
    </location>
</feature>
<reference evidence="2" key="1">
    <citation type="journal article" date="2023" name="Mol. Phylogenet. Evol.">
        <title>Genome-scale phylogeny and comparative genomics of the fungal order Sordariales.</title>
        <authorList>
            <person name="Hensen N."/>
            <person name="Bonometti L."/>
            <person name="Westerberg I."/>
            <person name="Brannstrom I.O."/>
            <person name="Guillou S."/>
            <person name="Cros-Aarteil S."/>
            <person name="Calhoun S."/>
            <person name="Haridas S."/>
            <person name="Kuo A."/>
            <person name="Mondo S."/>
            <person name="Pangilinan J."/>
            <person name="Riley R."/>
            <person name="LaButti K."/>
            <person name="Andreopoulos B."/>
            <person name="Lipzen A."/>
            <person name="Chen C."/>
            <person name="Yan M."/>
            <person name="Daum C."/>
            <person name="Ng V."/>
            <person name="Clum A."/>
            <person name="Steindorff A."/>
            <person name="Ohm R.A."/>
            <person name="Martin F."/>
            <person name="Silar P."/>
            <person name="Natvig D.O."/>
            <person name="Lalanne C."/>
            <person name="Gautier V."/>
            <person name="Ament-Velasquez S.L."/>
            <person name="Kruys A."/>
            <person name="Hutchinson M.I."/>
            <person name="Powell A.J."/>
            <person name="Barry K."/>
            <person name="Miller A.N."/>
            <person name="Grigoriev I.V."/>
            <person name="Debuchy R."/>
            <person name="Gladieux P."/>
            <person name="Hiltunen Thoren M."/>
            <person name="Johannesson H."/>
        </authorList>
    </citation>
    <scope>NUCLEOTIDE SEQUENCE</scope>
    <source>
        <strain evidence="2">PSN243</strain>
    </source>
</reference>
<protein>
    <recommendedName>
        <fullName evidence="4">C2H2-type domain-containing protein</fullName>
    </recommendedName>
</protein>
<name>A0AAV9GD18_9PEZI</name>
<feature type="compositionally biased region" description="Basic residues" evidence="1">
    <location>
        <begin position="44"/>
        <end position="53"/>
    </location>
</feature>
<evidence type="ECO:0000256" key="1">
    <source>
        <dbReference type="SAM" id="MobiDB-lite"/>
    </source>
</evidence>
<sequence length="1384" mass="154124">MDILRHLPWICGKPRRTRVRAAPRSGSRPHVKSDTATMAETSKSKTKSKSKSTKKTEPITTIKPRAKTPAPGFSLTSEKSLAQQNQEQAAALEELIYRKREVDALKQAKRDKKLTSSAPSRWNPTIDPSSKEFAARVASFREVLTATDGRAGSLNEVLTRVFSPHERSLLIPADRERNSVLADIQKRNAKSYSALVRSDRFKKWMKQGGDQLAFKLAMLWYGLPVAPLRLNYWRGWPAYKDAASDDETDTEEWMKGDETEPEVGRLRFLNGYHGRMYEWDGVRDADPALEAYFAFQRIREKGNNDPVVLGGPPETSSNVGLRGGGLPEDEPDGDFPTTPLRGGGRVAKEITVAPDESSAEGSDPNDENYQYDWAEAHGLHPLTPDLGHTLRAALTHGEFEVDKLRSPFSGTGSKWAPLYGWQGIVWFPVDSLFGFVDAVDRLLGLDNRAGVSYKLYLVDRKDNYPRWSDAETKVVCCNGVGDFGSDLEGLEWLRDELFAASPYEPGQDGEETWPFEKAVFITTVGDSAYERPPKNGAIEPPLDSNIQRLSLHWTHAPELNRPDVAYLRMPEKAPHHYWYTNFFGVLIERACRVLAGGRIAKRPARPPVPDVFIGLEGRYGISYGGLSFANWKELYAAWKTDKNGIVTLTARTPQGARDEDFGAPSDRFNIYIPGAVNEKPIYLLHSEVTKKAVVKSRILEAVQEAVEGGSEEDGDEDVKRLSAIEMFVGIDFLGTNNDGVTLTVVSSSGQTPTLSVRSVEGAMTFFKGLLDLVSSRTASGAKKSDSGPNAFPQFIVLRPVFESYTLFHKKAGGKGASFDPKSMTINDFRDLVRKTAPKSAIEAAGKRKRAAERNPSIVIRQTKAKGYAAYKPSFLVDSFTTEQDWKEIRKRIVMPNIVFELSNADDFVYGILKPGPEGRETFPPAWGYRDIYETSPATLYAGLARSSYPDPNIQLERHMDFQLIDAEGAPGLQTLQPWETQRQVPRPLPKKVPRKSPKKAATTARSKKPSLPGDAPEPTVLNARTWSARPPYKLSAMEKAARLRERAFAHPLSIYDNKNIPIQAPPIESLIRVPGSSMPTISIGVSTPSEVRRLQKQYHLLRNVNLLRTLTCPHTDCPFTYPINHPQLVQAHLRDAHTIVGCNFCDEPLYAHWPDEQRRQHFIQKHATELLTHIHTAKKDGAVSLPNTKPRVDQSIESKFHFCSRCGRDHTVLNAPADRAQHDTVCYPGRVFPISQRWTACEACGTHLHINDPPHHCEQSLLISQAAFCKKCAMPLTPFSEGYRDKHLLFCKGRGRQEYKHCPWDGGLLSDYLPDAKGHVNACAKRPVGSKLPTDPWENQVEVDEDENFEMSIGGYLGPSSTGKRKSAGAAGAQAKKRASASAK</sequence>
<proteinExistence type="predicted"/>
<dbReference type="Proteomes" id="UP001321760">
    <property type="component" value="Unassembled WGS sequence"/>
</dbReference>
<feature type="compositionally biased region" description="Basic residues" evidence="1">
    <location>
        <begin position="1375"/>
        <end position="1384"/>
    </location>
</feature>
<feature type="compositionally biased region" description="Polar residues" evidence="1">
    <location>
        <begin position="115"/>
        <end position="127"/>
    </location>
</feature>
<feature type="compositionally biased region" description="Polar residues" evidence="1">
    <location>
        <begin position="973"/>
        <end position="983"/>
    </location>
</feature>
<comment type="caution">
    <text evidence="2">The sequence shown here is derived from an EMBL/GenBank/DDBJ whole genome shotgun (WGS) entry which is preliminary data.</text>
</comment>
<feature type="region of interest" description="Disordered" evidence="1">
    <location>
        <begin position="304"/>
        <end position="343"/>
    </location>
</feature>
<evidence type="ECO:0008006" key="4">
    <source>
        <dbReference type="Google" id="ProtNLM"/>
    </source>
</evidence>
<accession>A0AAV9GD18</accession>